<proteinExistence type="predicted"/>
<evidence type="ECO:0000313" key="2">
    <source>
        <dbReference type="Proteomes" id="UP001500571"/>
    </source>
</evidence>
<evidence type="ECO:0000313" key="1">
    <source>
        <dbReference type="EMBL" id="GAA1966736.1"/>
    </source>
</evidence>
<dbReference type="EMBL" id="BAAAPB010000002">
    <property type="protein sequence ID" value="GAA1966736.1"/>
    <property type="molecule type" value="Genomic_DNA"/>
</dbReference>
<reference evidence="1 2" key="1">
    <citation type="journal article" date="2019" name="Int. J. Syst. Evol. Microbiol.">
        <title>The Global Catalogue of Microorganisms (GCM) 10K type strain sequencing project: providing services to taxonomists for standard genome sequencing and annotation.</title>
        <authorList>
            <consortium name="The Broad Institute Genomics Platform"/>
            <consortium name="The Broad Institute Genome Sequencing Center for Infectious Disease"/>
            <person name="Wu L."/>
            <person name="Ma J."/>
        </authorList>
    </citation>
    <scope>NUCLEOTIDE SEQUENCE [LARGE SCALE GENOMIC DNA]</scope>
    <source>
        <strain evidence="1 2">JCM 15309</strain>
    </source>
</reference>
<dbReference type="Proteomes" id="UP001500571">
    <property type="component" value="Unassembled WGS sequence"/>
</dbReference>
<dbReference type="InterPro" id="IPR021391">
    <property type="entry name" value="DUF3027"/>
</dbReference>
<keyword evidence="2" id="KW-1185">Reference proteome</keyword>
<protein>
    <submittedName>
        <fullName evidence="1">DUF3027 domain-containing protein</fullName>
    </submittedName>
</protein>
<accession>A0ABN2RC52</accession>
<dbReference type="RefSeq" id="WP_344045833.1">
    <property type="nucleotide sequence ID" value="NZ_BAAAPB010000002.1"/>
</dbReference>
<name>A0ABN2RC52_9ACTN</name>
<organism evidence="1 2">
    <name type="scientific">Nocardioides panacihumi</name>
    <dbReference type="NCBI Taxonomy" id="400774"/>
    <lineage>
        <taxon>Bacteria</taxon>
        <taxon>Bacillati</taxon>
        <taxon>Actinomycetota</taxon>
        <taxon>Actinomycetes</taxon>
        <taxon>Propionibacteriales</taxon>
        <taxon>Nocardioidaceae</taxon>
        <taxon>Nocardioides</taxon>
    </lineage>
</organism>
<dbReference type="Pfam" id="PF11228">
    <property type="entry name" value="DUF3027"/>
    <property type="match status" value="1"/>
</dbReference>
<gene>
    <name evidence="1" type="ORF">GCM10009798_28910</name>
</gene>
<sequence>MSTQVSQTEPTAVGAVDAARTALVEEVGSADVGGHLGHVVEGDAVVTYLFACKRAGYVGWHWSVTLVELPGEAPTIDELVLIPGDEAIVAPAWVPYRERIKPGDLSPGDLLPVSDEDPRLVPTYAFGDDPLDADAKAQVRQVAQDLGLGRVRTLSVEGRDAAAQRWYAGQAGPAAPIAQSAPHHCHSCGFLLRISGSLGETFGVCANGDANDDGRVVSMDHGCGAHSEVRLAKKHEPQPLPEPVVDELTLDLLETF</sequence>
<comment type="caution">
    <text evidence="1">The sequence shown here is derived from an EMBL/GenBank/DDBJ whole genome shotgun (WGS) entry which is preliminary data.</text>
</comment>